<dbReference type="OrthoDB" id="61846at2157"/>
<dbReference type="EC" id="2.7.7.108" evidence="1"/>
<dbReference type="EMBL" id="CP000742">
    <property type="protein sequence ID" value="ABR55579.1"/>
    <property type="molecule type" value="Genomic_DNA"/>
</dbReference>
<comment type="catalytic activity">
    <reaction evidence="2">
        <text>O-(5'-adenylyl)-L-tyrosyl-[protein] + ATP = O-[5'-(adenylyl-(5'-&gt;3')-adenylyl)]-L-tyrosyl-[protein] + diphosphate</text>
        <dbReference type="Rhea" id="RHEA:66528"/>
        <dbReference type="Rhea" id="RHEA-COMP:13846"/>
        <dbReference type="Rhea" id="RHEA-COMP:17046"/>
        <dbReference type="ChEBI" id="CHEBI:30616"/>
        <dbReference type="ChEBI" id="CHEBI:33019"/>
        <dbReference type="ChEBI" id="CHEBI:83624"/>
        <dbReference type="ChEBI" id="CHEBI:167160"/>
    </reaction>
</comment>
<dbReference type="STRING" id="406327.Mevan_1687"/>
<comment type="catalytic activity">
    <reaction evidence="3">
        <text>L-tyrosyl-[protein] + ATP = O-(5'-adenylyl)-L-tyrosyl-[protein] + diphosphate</text>
        <dbReference type="Rhea" id="RHEA:54288"/>
        <dbReference type="Rhea" id="RHEA-COMP:10136"/>
        <dbReference type="Rhea" id="RHEA-COMP:13846"/>
        <dbReference type="ChEBI" id="CHEBI:30616"/>
        <dbReference type="ChEBI" id="CHEBI:33019"/>
        <dbReference type="ChEBI" id="CHEBI:46858"/>
        <dbReference type="ChEBI" id="CHEBI:83624"/>
        <dbReference type="EC" id="2.7.7.108"/>
    </reaction>
</comment>
<dbReference type="HOGENOM" id="CLU_1335061_0_0_2"/>
<dbReference type="AlphaFoldDB" id="A6USV7"/>
<dbReference type="KEGG" id="mvn:Mevan_1687"/>
<dbReference type="SUPFAM" id="SSF46785">
    <property type="entry name" value="Winged helix' DNA-binding domain"/>
    <property type="match status" value="1"/>
</dbReference>
<dbReference type="RefSeq" id="WP_012066492.1">
    <property type="nucleotide sequence ID" value="NC_009634.1"/>
</dbReference>
<sequence length="205" mass="23932">MNSIDKIYRAYYTSKKNPLYFSELKELTGLSNSSLQNSLKKLESEKQVKKIKEKSNTFYLLKNSKKTVFKFSEIDVERFQKLNRNVRAPIQELIENSPKQLSFILLFGSASRKKETEDSDIDLMVVTYSFSDLELKNKYKEELDAFFEMAKSKAEVISLYPINIVLVELDFFMKSKDHLVNQAKLTGFPVFGHQNYHEAVLNVKR</sequence>
<dbReference type="GO" id="GO:0070733">
    <property type="term" value="F:AMPylase activity"/>
    <property type="evidence" value="ECO:0007669"/>
    <property type="project" value="UniProtKB-EC"/>
</dbReference>
<name>A6USV7_METVS</name>
<dbReference type="SUPFAM" id="SSF81301">
    <property type="entry name" value="Nucleotidyltransferase"/>
    <property type="match status" value="1"/>
</dbReference>
<evidence type="ECO:0000313" key="6">
    <source>
        <dbReference type="Proteomes" id="UP000001107"/>
    </source>
</evidence>
<protein>
    <recommendedName>
        <fullName evidence="1">protein adenylyltransferase</fullName>
        <ecNumber evidence="1">2.7.7.108</ecNumber>
    </recommendedName>
</protein>
<feature type="domain" description="Polymerase beta nucleotidyltransferase" evidence="4">
    <location>
        <begin position="90"/>
        <end position="149"/>
    </location>
</feature>
<dbReference type="GeneID" id="5325229"/>
<dbReference type="eggNOG" id="arCOG01210">
    <property type="taxonomic scope" value="Archaea"/>
</dbReference>
<organism evidence="5 6">
    <name type="scientific">Methanococcus vannielii (strain ATCC 35089 / DSM 1224 / JCM 13029 / OCM 148 / SB)</name>
    <dbReference type="NCBI Taxonomy" id="406327"/>
    <lineage>
        <taxon>Archaea</taxon>
        <taxon>Methanobacteriati</taxon>
        <taxon>Methanobacteriota</taxon>
        <taxon>Methanomada group</taxon>
        <taxon>Methanococci</taxon>
        <taxon>Methanococcales</taxon>
        <taxon>Methanococcaceae</taxon>
        <taxon>Methanococcus</taxon>
    </lineage>
</organism>
<dbReference type="Pfam" id="PF18765">
    <property type="entry name" value="Polbeta"/>
    <property type="match status" value="1"/>
</dbReference>
<dbReference type="CDD" id="cd05403">
    <property type="entry name" value="NT_KNTase_like"/>
    <property type="match status" value="1"/>
</dbReference>
<evidence type="ECO:0000259" key="4">
    <source>
        <dbReference type="Pfam" id="PF18765"/>
    </source>
</evidence>
<evidence type="ECO:0000256" key="2">
    <source>
        <dbReference type="ARBA" id="ARBA00047518"/>
    </source>
</evidence>
<dbReference type="Proteomes" id="UP000001107">
    <property type="component" value="Chromosome"/>
</dbReference>
<dbReference type="InterPro" id="IPR043519">
    <property type="entry name" value="NT_sf"/>
</dbReference>
<dbReference type="Gene3D" id="1.10.10.10">
    <property type="entry name" value="Winged helix-like DNA-binding domain superfamily/Winged helix DNA-binding domain"/>
    <property type="match status" value="1"/>
</dbReference>
<evidence type="ECO:0000256" key="3">
    <source>
        <dbReference type="ARBA" id="ARBA00048696"/>
    </source>
</evidence>
<gene>
    <name evidence="5" type="ordered locus">Mevan_1687</name>
</gene>
<keyword evidence="6" id="KW-1185">Reference proteome</keyword>
<accession>A6USV7</accession>
<evidence type="ECO:0000256" key="1">
    <source>
        <dbReference type="ARBA" id="ARBA00034531"/>
    </source>
</evidence>
<evidence type="ECO:0000313" key="5">
    <source>
        <dbReference type="EMBL" id="ABR55579.1"/>
    </source>
</evidence>
<dbReference type="InterPro" id="IPR041633">
    <property type="entry name" value="Polbeta"/>
</dbReference>
<dbReference type="InterPro" id="IPR036388">
    <property type="entry name" value="WH-like_DNA-bd_sf"/>
</dbReference>
<dbReference type="InterPro" id="IPR036390">
    <property type="entry name" value="WH_DNA-bd_sf"/>
</dbReference>
<dbReference type="Gene3D" id="3.30.460.10">
    <property type="entry name" value="Beta Polymerase, domain 2"/>
    <property type="match status" value="1"/>
</dbReference>
<proteinExistence type="predicted"/>
<reference evidence="5" key="1">
    <citation type="submission" date="2007-06" db="EMBL/GenBank/DDBJ databases">
        <title>Complete sequence of Methanococcus vannielii SB.</title>
        <authorList>
            <consortium name="US DOE Joint Genome Institute"/>
            <person name="Copeland A."/>
            <person name="Lucas S."/>
            <person name="Lapidus A."/>
            <person name="Barry K."/>
            <person name="Glavina del Rio T."/>
            <person name="Dalin E."/>
            <person name="Tice H."/>
            <person name="Pitluck S."/>
            <person name="Chain P."/>
            <person name="Malfatti S."/>
            <person name="Shin M."/>
            <person name="Vergez L."/>
            <person name="Schmutz J."/>
            <person name="Larimer F."/>
            <person name="Land M."/>
            <person name="Hauser L."/>
            <person name="Kyrpides N."/>
            <person name="Anderson I."/>
            <person name="Sieprawska-Lupa M."/>
            <person name="Whitman W.B."/>
            <person name="Richardson P."/>
        </authorList>
    </citation>
    <scope>NUCLEOTIDE SEQUENCE [LARGE SCALE GENOMIC DNA]</scope>
    <source>
        <strain evidence="5">SB</strain>
    </source>
</reference>